<comment type="caution">
    <text evidence="2">The sequence shown here is derived from an EMBL/GenBank/DDBJ whole genome shotgun (WGS) entry which is preliminary data.</text>
</comment>
<feature type="region of interest" description="Disordered" evidence="1">
    <location>
        <begin position="46"/>
        <end position="95"/>
    </location>
</feature>
<feature type="compositionally biased region" description="Polar residues" evidence="1">
    <location>
        <begin position="46"/>
        <end position="68"/>
    </location>
</feature>
<dbReference type="AlphaFoldDB" id="A0A0H1BJ29"/>
<sequence>MLRQFPGLRPFIITIPTRIHTMGNTAIFRRIPQRCNSNSSSSIFNTPMGQCRSTQPRLSSNSNINNHCTRNKPCKKSTQDTPTATSQPRAMQWAC</sequence>
<dbReference type="Proteomes" id="UP000053573">
    <property type="component" value="Unassembled WGS sequence"/>
</dbReference>
<keyword evidence="3" id="KW-1185">Reference proteome</keyword>
<name>A0A0H1BJ29_9EURO</name>
<protein>
    <submittedName>
        <fullName evidence="2">Uncharacterized protein</fullName>
    </submittedName>
</protein>
<accession>A0A0H1BJ29</accession>
<gene>
    <name evidence="2" type="ORF">EMPG_13415</name>
</gene>
<evidence type="ECO:0000313" key="3">
    <source>
        <dbReference type="Proteomes" id="UP000053573"/>
    </source>
</evidence>
<feature type="compositionally biased region" description="Polar residues" evidence="1">
    <location>
        <begin position="79"/>
        <end position="89"/>
    </location>
</feature>
<proteinExistence type="predicted"/>
<evidence type="ECO:0000256" key="1">
    <source>
        <dbReference type="SAM" id="MobiDB-lite"/>
    </source>
</evidence>
<organism evidence="2 3">
    <name type="scientific">Blastomyces silverae</name>
    <dbReference type="NCBI Taxonomy" id="2060906"/>
    <lineage>
        <taxon>Eukaryota</taxon>
        <taxon>Fungi</taxon>
        <taxon>Dikarya</taxon>
        <taxon>Ascomycota</taxon>
        <taxon>Pezizomycotina</taxon>
        <taxon>Eurotiomycetes</taxon>
        <taxon>Eurotiomycetidae</taxon>
        <taxon>Onygenales</taxon>
        <taxon>Ajellomycetaceae</taxon>
        <taxon>Blastomyces</taxon>
    </lineage>
</organism>
<evidence type="ECO:0000313" key="2">
    <source>
        <dbReference type="EMBL" id="KLJ11315.1"/>
    </source>
</evidence>
<dbReference type="EMBL" id="LDEV01001607">
    <property type="protein sequence ID" value="KLJ11315.1"/>
    <property type="molecule type" value="Genomic_DNA"/>
</dbReference>
<reference evidence="3" key="1">
    <citation type="journal article" date="2015" name="PLoS Genet.">
        <title>The dynamic genome and transcriptome of the human fungal pathogen Blastomyces and close relative Emmonsia.</title>
        <authorList>
            <person name="Munoz J.F."/>
            <person name="Gauthier G.M."/>
            <person name="Desjardins C.A."/>
            <person name="Gallo J.E."/>
            <person name="Holder J."/>
            <person name="Sullivan T.D."/>
            <person name="Marty A.J."/>
            <person name="Carmen J.C."/>
            <person name="Chen Z."/>
            <person name="Ding L."/>
            <person name="Gujja S."/>
            <person name="Magrini V."/>
            <person name="Misas E."/>
            <person name="Mitreva M."/>
            <person name="Priest M."/>
            <person name="Saif S."/>
            <person name="Whiston E.A."/>
            <person name="Young S."/>
            <person name="Zeng Q."/>
            <person name="Goldman W.E."/>
            <person name="Mardis E.R."/>
            <person name="Taylor J.W."/>
            <person name="McEwen J.G."/>
            <person name="Clay O.K."/>
            <person name="Klein B.S."/>
            <person name="Cuomo C.A."/>
        </authorList>
    </citation>
    <scope>NUCLEOTIDE SEQUENCE [LARGE SCALE GENOMIC DNA]</scope>
    <source>
        <strain evidence="3">UAMH 139</strain>
    </source>
</reference>